<reference evidence="1" key="1">
    <citation type="submission" date="2021-02" db="EMBL/GenBank/DDBJ databases">
        <authorList>
            <person name="Nowell W R."/>
        </authorList>
    </citation>
    <scope>NUCLEOTIDE SEQUENCE</scope>
</reference>
<accession>A0A821WII5</accession>
<protein>
    <submittedName>
        <fullName evidence="1">Uncharacterized protein</fullName>
    </submittedName>
</protein>
<name>A0A821WII5_9BILA</name>
<feature type="non-terminal residue" evidence="1">
    <location>
        <position position="1"/>
    </location>
</feature>
<dbReference type="AlphaFoldDB" id="A0A821WII5"/>
<dbReference type="Gene3D" id="3.40.50.2300">
    <property type="match status" value="1"/>
</dbReference>
<gene>
    <name evidence="1" type="ORF">UJA718_LOCUS46532</name>
    <name evidence="2" type="ORF">UJA718_LOCUS46859</name>
</gene>
<organism evidence="1 3">
    <name type="scientific">Rotaria socialis</name>
    <dbReference type="NCBI Taxonomy" id="392032"/>
    <lineage>
        <taxon>Eukaryota</taxon>
        <taxon>Metazoa</taxon>
        <taxon>Spiralia</taxon>
        <taxon>Gnathifera</taxon>
        <taxon>Rotifera</taxon>
        <taxon>Eurotatoria</taxon>
        <taxon>Bdelloidea</taxon>
        <taxon>Philodinida</taxon>
        <taxon>Philodinidae</taxon>
        <taxon>Rotaria</taxon>
    </lineage>
</organism>
<dbReference type="EMBL" id="CAJOBP010083636">
    <property type="protein sequence ID" value="CAF4923300.1"/>
    <property type="molecule type" value="Genomic_DNA"/>
</dbReference>
<evidence type="ECO:0000313" key="2">
    <source>
        <dbReference type="EMBL" id="CAF4930820.1"/>
    </source>
</evidence>
<evidence type="ECO:0000313" key="1">
    <source>
        <dbReference type="EMBL" id="CAF4923300.1"/>
    </source>
</evidence>
<comment type="caution">
    <text evidence="1">The sequence shown here is derived from an EMBL/GenBank/DDBJ whole genome shotgun (WGS) entry which is preliminary data.</text>
</comment>
<keyword evidence="3" id="KW-1185">Reference proteome</keyword>
<evidence type="ECO:0000313" key="3">
    <source>
        <dbReference type="Proteomes" id="UP000663873"/>
    </source>
</evidence>
<sequence length="52" mass="6207">MGMISSSYHFVLTTLNIDSYDLEDFKYNFVNLTAFRLFRRDDQRVKSAMDSF</sequence>
<dbReference type="EMBL" id="CAJOBP010086013">
    <property type="protein sequence ID" value="CAF4930820.1"/>
    <property type="molecule type" value="Genomic_DNA"/>
</dbReference>
<proteinExistence type="predicted"/>
<dbReference type="Proteomes" id="UP000663873">
    <property type="component" value="Unassembled WGS sequence"/>
</dbReference>